<gene>
    <name evidence="1" type="ORF">CINCED_3A010097</name>
</gene>
<evidence type="ECO:0000313" key="1">
    <source>
        <dbReference type="EMBL" id="VVC36472.1"/>
    </source>
</evidence>
<dbReference type="OrthoDB" id="6647947at2759"/>
<reference evidence="1 2" key="1">
    <citation type="submission" date="2019-08" db="EMBL/GenBank/DDBJ databases">
        <authorList>
            <person name="Alioto T."/>
            <person name="Alioto T."/>
            <person name="Gomez Garrido J."/>
        </authorList>
    </citation>
    <scope>NUCLEOTIDE SEQUENCE [LARGE SCALE GENOMIC DNA]</scope>
</reference>
<organism evidence="1 2">
    <name type="scientific">Cinara cedri</name>
    <dbReference type="NCBI Taxonomy" id="506608"/>
    <lineage>
        <taxon>Eukaryota</taxon>
        <taxon>Metazoa</taxon>
        <taxon>Ecdysozoa</taxon>
        <taxon>Arthropoda</taxon>
        <taxon>Hexapoda</taxon>
        <taxon>Insecta</taxon>
        <taxon>Pterygota</taxon>
        <taxon>Neoptera</taxon>
        <taxon>Paraneoptera</taxon>
        <taxon>Hemiptera</taxon>
        <taxon>Sternorrhyncha</taxon>
        <taxon>Aphidomorpha</taxon>
        <taxon>Aphidoidea</taxon>
        <taxon>Aphididae</taxon>
        <taxon>Lachninae</taxon>
        <taxon>Cinara</taxon>
    </lineage>
</organism>
<dbReference type="AlphaFoldDB" id="A0A5E4MXW3"/>
<keyword evidence="2" id="KW-1185">Reference proteome</keyword>
<proteinExistence type="predicted"/>
<accession>A0A5E4MXW3</accession>
<evidence type="ECO:0000313" key="2">
    <source>
        <dbReference type="Proteomes" id="UP000325440"/>
    </source>
</evidence>
<protein>
    <submittedName>
        <fullName evidence="1">Uncharacterized protein</fullName>
    </submittedName>
</protein>
<dbReference type="EMBL" id="CABPRJ010001433">
    <property type="protein sequence ID" value="VVC36472.1"/>
    <property type="molecule type" value="Genomic_DNA"/>
</dbReference>
<dbReference type="Proteomes" id="UP000325440">
    <property type="component" value="Unassembled WGS sequence"/>
</dbReference>
<sequence length="687" mass="81081">MTRPGHSYDDIEMTKNIFTLNTIVQMQSWRWNPSNMDSLAHQVIFFENKLCRFVELNGVSSKITEDNWQEMSSMMYLALGCKCGETIRDIMSSLLTIFSDHHFGSLEQDLININRVILKTLAALLDFADKAPNVLSLGSTMLIKMSLKFNLHINFMLMRIKEKSILLDFQLLLDCKKIIFQIINLVERFIISNCFVKVLKPTEMNNVVNKTIRFDREQICNITSRFEYLLNNSGLSTTHYFKYNINNWSWLENQNKLYESLLNETNSKNVIEEVSSYLNTILGINAFDPKLAGLDNMTNILSYRNKIFDLITYIIYRKTNNYLEWSKKNIPQITGQTGSKFDSEQSISQKKIKYFDEFYIKDRKLIRIYKELRIKSELQNFPVNIVNHISTIEIIITDVIRFGEYQNLNCFVEKMEHFFRDVKKSEIFSQNNLSDFLSEDPVFIKKKDYELHNFLHEILTERSFGYFNQIFNLLLANDFPENNGMFAKHNHDLNIIDIDTSVISGQMSNDNNHILSLYAKCLDVQLQISIYSMTENRFEVFQKRFSLISKMLNQIIKTEKMRQGNRYIHLLYYARDYYTLNIITWMNCINDINTPVDKINRIMYYVTNLVDKYQIYNYASPDYRDSVYMDFINDPVKMQNNLNADPIESHGDSTYTMYNRLDKDSDESFHDINEFIPDDPNDAEDIN</sequence>
<name>A0A5E4MXW3_9HEMI</name>